<sequence>MMDNFRVPRKVNRHVLKAIRYITDIENLDYAPFSDIQEHVKYTMRNRNPVHRLDFQVECSLFNLTMLGVLSTSADRKAYAIPFALYVVSGLGITAGAHRLWAHRSYKAKWPLRVLLVIFNTVAFQDAAYHWARDHRVHHKYSETDADPHNATRGFFFSHIGWLLCKKHPEVKAKGKGVDLSDLRADPILMFQKKHYFILMPLACFILPTVAPMYFWGESFVNAWFVATMFRWCFILNVTWLVNSAAHKFGGRPYDRFINPSENISVAMLAFGEGWHNYHHVFPWDYKTAEFGKYSLNLTTAFIDFFAKIGWAYDLKSVSPDIIKKRVKRTGDGTHATWGWGDKDQPKEEIDDAESLAGFVPAELINRHVKSSLLMVNVDEIIYQSLSNLTDLGILARTGSSSYAIRHTIKCAKIKYTGIPTCDLDSRNTSAFS</sequence>
<dbReference type="PANTHER" id="PTHR11351:SF31">
    <property type="entry name" value="DESATURASE 1, ISOFORM A-RELATED"/>
    <property type="match status" value="1"/>
</dbReference>
<dbReference type="GO" id="GO:0006636">
    <property type="term" value="P:unsaturated fatty acid biosynthetic process"/>
    <property type="evidence" value="ECO:0007669"/>
    <property type="project" value="TreeGrafter"/>
</dbReference>
<proteinExistence type="inferred from homology"/>
<feature type="transmembrane region" description="Helical" evidence="13">
    <location>
        <begin position="196"/>
        <end position="217"/>
    </location>
</feature>
<protein>
    <recommendedName>
        <fullName evidence="14">Fatty acid desaturase domain-containing protein</fullName>
    </recommendedName>
</protein>
<dbReference type="OrthoDB" id="10260134at2759"/>
<evidence type="ECO:0000259" key="14">
    <source>
        <dbReference type="Pfam" id="PF00487"/>
    </source>
</evidence>
<dbReference type="InterPro" id="IPR005804">
    <property type="entry name" value="FA_desaturase_dom"/>
</dbReference>
<dbReference type="Proteomes" id="UP000295192">
    <property type="component" value="Unassembled WGS sequence"/>
</dbReference>
<feature type="domain" description="Fatty acid desaturase" evidence="14">
    <location>
        <begin position="83"/>
        <end position="283"/>
    </location>
</feature>
<keyword evidence="7 12" id="KW-0560">Oxidoreductase</keyword>
<keyword evidence="9" id="KW-0443">Lipid metabolism</keyword>
<keyword evidence="4 12" id="KW-0812">Transmembrane</keyword>
<gene>
    <name evidence="15" type="ORF">AWZ03_003603</name>
</gene>
<keyword evidence="5" id="KW-0276">Fatty acid metabolism</keyword>
<evidence type="ECO:0000256" key="13">
    <source>
        <dbReference type="SAM" id="Phobius"/>
    </source>
</evidence>
<evidence type="ECO:0000313" key="15">
    <source>
        <dbReference type="EMBL" id="TDG50093.1"/>
    </source>
</evidence>
<dbReference type="EMBL" id="LSRL02000018">
    <property type="protein sequence ID" value="TDG50093.1"/>
    <property type="molecule type" value="Genomic_DNA"/>
</dbReference>
<evidence type="ECO:0000256" key="12">
    <source>
        <dbReference type="RuleBase" id="RU000581"/>
    </source>
</evidence>
<evidence type="ECO:0000256" key="11">
    <source>
        <dbReference type="ARBA" id="ARBA00023160"/>
    </source>
</evidence>
<comment type="cofactor">
    <cofactor evidence="12">
        <name>Fe(2+)</name>
        <dbReference type="ChEBI" id="CHEBI:29033"/>
    </cofactor>
</comment>
<evidence type="ECO:0000313" key="16">
    <source>
        <dbReference type="Proteomes" id="UP000295192"/>
    </source>
</evidence>
<evidence type="ECO:0000256" key="7">
    <source>
        <dbReference type="ARBA" id="ARBA00023002"/>
    </source>
</evidence>
<dbReference type="PANTHER" id="PTHR11351">
    <property type="entry name" value="ACYL-COA DESATURASE"/>
    <property type="match status" value="1"/>
</dbReference>
<keyword evidence="16" id="KW-1185">Reference proteome</keyword>
<keyword evidence="3 12" id="KW-0444">Lipid biosynthesis</keyword>
<accession>A0A484BMU9</accession>
<evidence type="ECO:0000256" key="5">
    <source>
        <dbReference type="ARBA" id="ARBA00022832"/>
    </source>
</evidence>
<dbReference type="PRINTS" id="PR00075">
    <property type="entry name" value="FACDDSATRASE"/>
</dbReference>
<dbReference type="GO" id="GO:0004768">
    <property type="term" value="F:stearoyl-CoA 9-desaturase activity"/>
    <property type="evidence" value="ECO:0007669"/>
    <property type="project" value="TreeGrafter"/>
</dbReference>
<evidence type="ECO:0000256" key="10">
    <source>
        <dbReference type="ARBA" id="ARBA00023136"/>
    </source>
</evidence>
<name>A0A484BMU9_DRONA</name>
<dbReference type="STRING" id="7232.A0A484BMU9"/>
<dbReference type="InterPro" id="IPR015876">
    <property type="entry name" value="Acyl-CoA_DS"/>
</dbReference>
<dbReference type="CDD" id="cd03505">
    <property type="entry name" value="Delta9-FADS-like"/>
    <property type="match status" value="1"/>
</dbReference>
<dbReference type="GO" id="GO:0005789">
    <property type="term" value="C:endoplasmic reticulum membrane"/>
    <property type="evidence" value="ECO:0007669"/>
    <property type="project" value="TreeGrafter"/>
</dbReference>
<keyword evidence="10 13" id="KW-0472">Membrane</keyword>
<keyword evidence="11 12" id="KW-0275">Fatty acid biosynthesis</keyword>
<evidence type="ECO:0000256" key="2">
    <source>
        <dbReference type="ARBA" id="ARBA00009295"/>
    </source>
</evidence>
<dbReference type="GO" id="GO:0005506">
    <property type="term" value="F:iron ion binding"/>
    <property type="evidence" value="ECO:0007669"/>
    <property type="project" value="TreeGrafter"/>
</dbReference>
<evidence type="ECO:0000256" key="9">
    <source>
        <dbReference type="ARBA" id="ARBA00023098"/>
    </source>
</evidence>
<reference evidence="15 16" key="1">
    <citation type="journal article" date="2019" name="J. Hered.">
        <title>An Improved Genome Assembly for Drosophila navojoa, the Basal Species in the mojavensis Cluster.</title>
        <authorList>
            <person name="Vanderlinde T."/>
            <person name="Dupim E.G."/>
            <person name="Nazario-Yepiz N.O."/>
            <person name="Carvalho A.B."/>
        </authorList>
    </citation>
    <scope>NUCLEOTIDE SEQUENCE [LARGE SCALE GENOMIC DNA]</scope>
    <source>
        <strain evidence="15">Navoj_Jal97</strain>
        <tissue evidence="15">Whole organism</tissue>
    </source>
</reference>
<comment type="caution">
    <text evidence="15">The sequence shown here is derived from an EMBL/GenBank/DDBJ whole genome shotgun (WGS) entry which is preliminary data.</text>
</comment>
<keyword evidence="8" id="KW-0408">Iron</keyword>
<feature type="transmembrane region" description="Helical" evidence="13">
    <location>
        <begin position="223"/>
        <end position="242"/>
    </location>
</feature>
<evidence type="ECO:0000256" key="6">
    <source>
        <dbReference type="ARBA" id="ARBA00022989"/>
    </source>
</evidence>
<evidence type="ECO:0000256" key="1">
    <source>
        <dbReference type="ARBA" id="ARBA00004141"/>
    </source>
</evidence>
<evidence type="ECO:0000256" key="3">
    <source>
        <dbReference type="ARBA" id="ARBA00022516"/>
    </source>
</evidence>
<evidence type="ECO:0000256" key="8">
    <source>
        <dbReference type="ARBA" id="ARBA00023004"/>
    </source>
</evidence>
<evidence type="ECO:0000256" key="4">
    <source>
        <dbReference type="ARBA" id="ARBA00022692"/>
    </source>
</evidence>
<feature type="transmembrane region" description="Helical" evidence="13">
    <location>
        <begin position="78"/>
        <end position="98"/>
    </location>
</feature>
<feature type="transmembrane region" description="Helical" evidence="13">
    <location>
        <begin position="110"/>
        <end position="132"/>
    </location>
</feature>
<dbReference type="Pfam" id="PF00487">
    <property type="entry name" value="FA_desaturase"/>
    <property type="match status" value="1"/>
</dbReference>
<comment type="subcellular location">
    <subcellularLocation>
        <location evidence="1">Membrane</location>
        <topology evidence="1">Multi-pass membrane protein</topology>
    </subcellularLocation>
</comment>
<comment type="domain">
    <text evidence="12">The histidine box domains are involved in binding the catalytic metal ions.</text>
</comment>
<organism evidence="15 16">
    <name type="scientific">Drosophila navojoa</name>
    <name type="common">Fruit fly</name>
    <dbReference type="NCBI Taxonomy" id="7232"/>
    <lineage>
        <taxon>Eukaryota</taxon>
        <taxon>Metazoa</taxon>
        <taxon>Ecdysozoa</taxon>
        <taxon>Arthropoda</taxon>
        <taxon>Hexapoda</taxon>
        <taxon>Insecta</taxon>
        <taxon>Pterygota</taxon>
        <taxon>Neoptera</taxon>
        <taxon>Endopterygota</taxon>
        <taxon>Diptera</taxon>
        <taxon>Brachycera</taxon>
        <taxon>Muscomorpha</taxon>
        <taxon>Ephydroidea</taxon>
        <taxon>Drosophilidae</taxon>
        <taxon>Drosophila</taxon>
    </lineage>
</organism>
<keyword evidence="6 13" id="KW-1133">Transmembrane helix</keyword>
<comment type="similarity">
    <text evidence="2 12">Belongs to the fatty acid desaturase type 1 family.</text>
</comment>
<dbReference type="AlphaFoldDB" id="A0A484BMU9"/>